<protein>
    <submittedName>
        <fullName evidence="1">Uncharacterized protein</fullName>
    </submittedName>
</protein>
<proteinExistence type="predicted"/>
<dbReference type="EMBL" id="BQNB010014248">
    <property type="protein sequence ID" value="GJT25903.1"/>
    <property type="molecule type" value="Genomic_DNA"/>
</dbReference>
<keyword evidence="2" id="KW-1185">Reference proteome</keyword>
<organism evidence="1 2">
    <name type="scientific">Tanacetum coccineum</name>
    <dbReference type="NCBI Taxonomy" id="301880"/>
    <lineage>
        <taxon>Eukaryota</taxon>
        <taxon>Viridiplantae</taxon>
        <taxon>Streptophyta</taxon>
        <taxon>Embryophyta</taxon>
        <taxon>Tracheophyta</taxon>
        <taxon>Spermatophyta</taxon>
        <taxon>Magnoliopsida</taxon>
        <taxon>eudicotyledons</taxon>
        <taxon>Gunneridae</taxon>
        <taxon>Pentapetalae</taxon>
        <taxon>asterids</taxon>
        <taxon>campanulids</taxon>
        <taxon>Asterales</taxon>
        <taxon>Asteraceae</taxon>
        <taxon>Asteroideae</taxon>
        <taxon>Anthemideae</taxon>
        <taxon>Anthemidinae</taxon>
        <taxon>Tanacetum</taxon>
    </lineage>
</organism>
<sequence>MHPQFAQHSNLKTKFSDIRLQCIYDVDKDIHPRFLLKLFSLAEILRDEERSIRFYFWSLNKQFFIHLEYLAHILQILLGGDCAYSNEYSLESLNRFHEEVYPYQSLIPTSDEIISDITINGITEDPLRIRKNELRRDFRFWNEVIKCNAIGEETNSQYVLAFSCHMIYCILNRRPYNFTYFLAKRITLIKNFLECPLPYGMLLTHLFKQLTLMNPELIKPKYFPLPHTLFPLDHTNHLYSYPFNSDNED</sequence>
<reference evidence="1" key="1">
    <citation type="journal article" date="2022" name="Int. J. Mol. Sci.">
        <title>Draft Genome of Tanacetum Coccineum: Genomic Comparison of Closely Related Tanacetum-Family Plants.</title>
        <authorList>
            <person name="Yamashiro T."/>
            <person name="Shiraishi A."/>
            <person name="Nakayama K."/>
            <person name="Satake H."/>
        </authorList>
    </citation>
    <scope>NUCLEOTIDE SEQUENCE</scope>
</reference>
<reference evidence="1" key="2">
    <citation type="submission" date="2022-01" db="EMBL/GenBank/DDBJ databases">
        <authorList>
            <person name="Yamashiro T."/>
            <person name="Shiraishi A."/>
            <person name="Satake H."/>
            <person name="Nakayama K."/>
        </authorList>
    </citation>
    <scope>NUCLEOTIDE SEQUENCE</scope>
</reference>
<dbReference type="Proteomes" id="UP001151760">
    <property type="component" value="Unassembled WGS sequence"/>
</dbReference>
<name>A0ABQ5CIY0_9ASTR</name>
<comment type="caution">
    <text evidence="1">The sequence shown here is derived from an EMBL/GenBank/DDBJ whole genome shotgun (WGS) entry which is preliminary data.</text>
</comment>
<gene>
    <name evidence="1" type="ORF">Tco_0895840</name>
</gene>
<evidence type="ECO:0000313" key="2">
    <source>
        <dbReference type="Proteomes" id="UP001151760"/>
    </source>
</evidence>
<accession>A0ABQ5CIY0</accession>
<evidence type="ECO:0000313" key="1">
    <source>
        <dbReference type="EMBL" id="GJT25903.1"/>
    </source>
</evidence>